<evidence type="ECO:0000313" key="5">
    <source>
        <dbReference type="EMBL" id="QFZ82550.1"/>
    </source>
</evidence>
<gene>
    <name evidence="5" type="ORF">GFK26_07145</name>
</gene>
<evidence type="ECO:0000256" key="1">
    <source>
        <dbReference type="ARBA" id="ARBA00022723"/>
    </source>
</evidence>
<evidence type="ECO:0000256" key="3">
    <source>
        <dbReference type="SAM" id="Phobius"/>
    </source>
</evidence>
<protein>
    <submittedName>
        <fullName evidence="5">Metallophosphoesterase</fullName>
    </submittedName>
</protein>
<keyword evidence="3" id="KW-0812">Transmembrane</keyword>
<name>A0A5Q0LYM3_VARPD</name>
<feature type="transmembrane region" description="Helical" evidence="3">
    <location>
        <begin position="52"/>
        <end position="72"/>
    </location>
</feature>
<evidence type="ECO:0000313" key="6">
    <source>
        <dbReference type="Proteomes" id="UP000326780"/>
    </source>
</evidence>
<sequence length="419" mass="45040">MRGMRLADAVSRAMPASSSVPMPIRPLSVLTALLHVYIALRLLPALASLTPAWPLALVLLAVSAVTMPLPFVSRSHRADRKAKPAGETLHWIGLISMGWFSSLFILTLVRDLGLLLAWLASALGGLQVPWDAIAPWSALAVLALATGVSLIGFFNARRTAGVKQVEVPIRGLPAALAGFTIAQLSDIHVGPTIRSGYIQRIVDAVNRLGADAIAITGDLVDGSVPELRDHIAPLAGLRARHGTFVVTGNHEYYAGAHAWIDELRRLGLKVLLNEHVVLQTRNVRGAQTDEELFESALVLAGVTDFTAGHFDAAHASDPHLALHDAPPLVHTRVLLAHQPRSAPVAAAAGYQLQLSGHTHGGQFFPWNLFVPMQQPFTAGLHRLHDMWIYVSRGTGYWGPPKRFGAPSEITLVTLVPAQP</sequence>
<dbReference type="GO" id="GO:0046872">
    <property type="term" value="F:metal ion binding"/>
    <property type="evidence" value="ECO:0007669"/>
    <property type="project" value="UniProtKB-KW"/>
</dbReference>
<feature type="transmembrane region" description="Helical" evidence="3">
    <location>
        <begin position="92"/>
        <end position="121"/>
    </location>
</feature>
<dbReference type="GO" id="GO:0016020">
    <property type="term" value="C:membrane"/>
    <property type="evidence" value="ECO:0007669"/>
    <property type="project" value="GOC"/>
</dbReference>
<dbReference type="GO" id="GO:0009245">
    <property type="term" value="P:lipid A biosynthetic process"/>
    <property type="evidence" value="ECO:0007669"/>
    <property type="project" value="TreeGrafter"/>
</dbReference>
<evidence type="ECO:0000256" key="2">
    <source>
        <dbReference type="ARBA" id="ARBA00022801"/>
    </source>
</evidence>
<dbReference type="AlphaFoldDB" id="A0A5Q0LYM3"/>
<organism evidence="5 6">
    <name type="scientific">Variovorax paradoxus</name>
    <dbReference type="NCBI Taxonomy" id="34073"/>
    <lineage>
        <taxon>Bacteria</taxon>
        <taxon>Pseudomonadati</taxon>
        <taxon>Pseudomonadota</taxon>
        <taxon>Betaproteobacteria</taxon>
        <taxon>Burkholderiales</taxon>
        <taxon>Comamonadaceae</taxon>
        <taxon>Variovorax</taxon>
    </lineage>
</organism>
<dbReference type="InterPro" id="IPR029052">
    <property type="entry name" value="Metallo-depent_PP-like"/>
</dbReference>
<reference evidence="5 6" key="1">
    <citation type="submission" date="2019-10" db="EMBL/GenBank/DDBJ databases">
        <title>Complete genome sequence of Variovorax paradoxus 5C-2.</title>
        <authorList>
            <person name="Gogoleva N.E."/>
            <person name="Balkin A.S."/>
        </authorList>
    </citation>
    <scope>NUCLEOTIDE SEQUENCE [LARGE SCALE GENOMIC DNA]</scope>
    <source>
        <strain evidence="5 6">5C-2</strain>
    </source>
</reference>
<keyword evidence="2" id="KW-0378">Hydrolase</keyword>
<dbReference type="GO" id="GO:0008758">
    <property type="term" value="F:UDP-2,3-diacylglucosamine hydrolase activity"/>
    <property type="evidence" value="ECO:0007669"/>
    <property type="project" value="TreeGrafter"/>
</dbReference>
<dbReference type="PANTHER" id="PTHR31302:SF31">
    <property type="entry name" value="PHOSPHODIESTERASE YAEI"/>
    <property type="match status" value="1"/>
</dbReference>
<feature type="transmembrane region" description="Helical" evidence="3">
    <location>
        <begin position="133"/>
        <end position="154"/>
    </location>
</feature>
<feature type="transmembrane region" description="Helical" evidence="3">
    <location>
        <begin position="20"/>
        <end position="40"/>
    </location>
</feature>
<dbReference type="CDD" id="cd07385">
    <property type="entry name" value="MPP_YkuE_C"/>
    <property type="match status" value="1"/>
</dbReference>
<dbReference type="EMBL" id="CP045644">
    <property type="protein sequence ID" value="QFZ82550.1"/>
    <property type="molecule type" value="Genomic_DNA"/>
</dbReference>
<keyword evidence="3" id="KW-0472">Membrane</keyword>
<feature type="domain" description="Calcineurin-like phosphoesterase" evidence="4">
    <location>
        <begin position="180"/>
        <end position="360"/>
    </location>
</feature>
<evidence type="ECO:0000259" key="4">
    <source>
        <dbReference type="Pfam" id="PF00149"/>
    </source>
</evidence>
<dbReference type="Pfam" id="PF00149">
    <property type="entry name" value="Metallophos"/>
    <property type="match status" value="1"/>
</dbReference>
<keyword evidence="3" id="KW-1133">Transmembrane helix</keyword>
<dbReference type="Gene3D" id="3.60.21.10">
    <property type="match status" value="1"/>
</dbReference>
<accession>A0A5Q0LYM3</accession>
<dbReference type="InterPro" id="IPR051158">
    <property type="entry name" value="Metallophosphoesterase_sf"/>
</dbReference>
<dbReference type="SUPFAM" id="SSF56300">
    <property type="entry name" value="Metallo-dependent phosphatases"/>
    <property type="match status" value="1"/>
</dbReference>
<keyword evidence="1" id="KW-0479">Metal-binding</keyword>
<dbReference type="PANTHER" id="PTHR31302">
    <property type="entry name" value="TRANSMEMBRANE PROTEIN WITH METALLOPHOSPHOESTERASE DOMAIN-RELATED"/>
    <property type="match status" value="1"/>
</dbReference>
<proteinExistence type="predicted"/>
<dbReference type="Proteomes" id="UP000326780">
    <property type="component" value="Chromosome"/>
</dbReference>
<dbReference type="RefSeq" id="WP_153281384.1">
    <property type="nucleotide sequence ID" value="NZ_CP045644.1"/>
</dbReference>
<dbReference type="InterPro" id="IPR004843">
    <property type="entry name" value="Calcineurin-like_PHP"/>
</dbReference>